<evidence type="ECO:0000256" key="4">
    <source>
        <dbReference type="ARBA" id="ARBA00032089"/>
    </source>
</evidence>
<dbReference type="Gene3D" id="2.40.10.340">
    <property type="entry name" value="Rod shape-determining protein MreC, domain 1"/>
    <property type="match status" value="1"/>
</dbReference>
<dbReference type="Gene3D" id="2.40.10.350">
    <property type="entry name" value="Rod shape-determining protein MreC, domain 2"/>
    <property type="match status" value="1"/>
</dbReference>
<dbReference type="AlphaFoldDB" id="A0A1I7IL74"/>
<feature type="domain" description="Rod shape-determining protein MreC beta-barrel core" evidence="7">
    <location>
        <begin position="132"/>
        <end position="281"/>
    </location>
</feature>
<dbReference type="RefSeq" id="WP_054256086.1">
    <property type="nucleotide sequence ID" value="NZ_CYIG01000013.1"/>
</dbReference>
<evidence type="ECO:0000256" key="2">
    <source>
        <dbReference type="ARBA" id="ARBA00013855"/>
    </source>
</evidence>
<evidence type="ECO:0000313" key="9">
    <source>
        <dbReference type="Proteomes" id="UP000183656"/>
    </source>
</evidence>
<evidence type="ECO:0000313" key="8">
    <source>
        <dbReference type="EMBL" id="SFU73672.1"/>
    </source>
</evidence>
<dbReference type="InterPro" id="IPR007221">
    <property type="entry name" value="MreC"/>
</dbReference>
<name>A0A1I7IL74_9BURK</name>
<dbReference type="GO" id="GO:0008360">
    <property type="term" value="P:regulation of cell shape"/>
    <property type="evidence" value="ECO:0007669"/>
    <property type="project" value="UniProtKB-KW"/>
</dbReference>
<evidence type="ECO:0000259" key="7">
    <source>
        <dbReference type="Pfam" id="PF04085"/>
    </source>
</evidence>
<dbReference type="OrthoDB" id="9808025at2"/>
<dbReference type="InterPro" id="IPR042175">
    <property type="entry name" value="Cell/Rod_MreC_2"/>
</dbReference>
<dbReference type="PANTHER" id="PTHR34138">
    <property type="entry name" value="CELL SHAPE-DETERMINING PROTEIN MREC"/>
    <property type="match status" value="1"/>
</dbReference>
<evidence type="ECO:0000256" key="3">
    <source>
        <dbReference type="ARBA" id="ARBA00022960"/>
    </source>
</evidence>
<sequence>MALGTLERSAPSFFRQGPSALSRWAVYGALALFLMVADARFHLTDPLRKAVGAVLYPVQWLMLQPVELLGQGAGYFEALQRAQQEAQQAREHMVQLAQRANQAADLLQENTQLRQLLALRERLSPPSQAAQVLYDATDPYTRRVVVDKGQVAGVELGSPVLDELGVLGQVTRVLPFVSEVTLLVDRDQAIPVLNPRTGARSVAYGDPVAGHGGSMELRFMPSNADVQEGDLLTTSGVDGVYPPGLPVARVRRVERRADSAFTRIYCDPVAQVHGARHVLLLQPLAGQLPERPEPAPAPAPTRKGARK</sequence>
<proteinExistence type="inferred from homology"/>
<feature type="region of interest" description="Disordered" evidence="6">
    <location>
        <begin position="287"/>
        <end position="307"/>
    </location>
</feature>
<reference evidence="8 9" key="1">
    <citation type="submission" date="2016-10" db="EMBL/GenBank/DDBJ databases">
        <authorList>
            <person name="de Groot N.N."/>
        </authorList>
    </citation>
    <scope>NUCLEOTIDE SEQUENCE [LARGE SCALE GENOMIC DNA]</scope>
    <source>
        <strain evidence="8 9">R-24608</strain>
    </source>
</reference>
<gene>
    <name evidence="8" type="ORF">SAMN04489707_101735</name>
</gene>
<comment type="function">
    <text evidence="5">Involved in formation and maintenance of cell shape.</text>
</comment>
<dbReference type="EMBL" id="FPBX01000017">
    <property type="protein sequence ID" value="SFU73672.1"/>
    <property type="molecule type" value="Genomic_DNA"/>
</dbReference>
<comment type="similarity">
    <text evidence="1 5">Belongs to the MreC family.</text>
</comment>
<evidence type="ECO:0000256" key="1">
    <source>
        <dbReference type="ARBA" id="ARBA00009369"/>
    </source>
</evidence>
<dbReference type="NCBIfam" id="TIGR00219">
    <property type="entry name" value="mreC"/>
    <property type="match status" value="1"/>
</dbReference>
<organism evidence="8 9">
    <name type="scientific">Paenacidovorax caeni</name>
    <dbReference type="NCBI Taxonomy" id="343013"/>
    <lineage>
        <taxon>Bacteria</taxon>
        <taxon>Pseudomonadati</taxon>
        <taxon>Pseudomonadota</taxon>
        <taxon>Betaproteobacteria</taxon>
        <taxon>Burkholderiales</taxon>
        <taxon>Comamonadaceae</taxon>
        <taxon>Paenacidovorax</taxon>
    </lineage>
</organism>
<dbReference type="STRING" id="343013.SAMN04489707_101735"/>
<dbReference type="Pfam" id="PF04085">
    <property type="entry name" value="MreC"/>
    <property type="match status" value="1"/>
</dbReference>
<keyword evidence="9" id="KW-1185">Reference proteome</keyword>
<dbReference type="InterPro" id="IPR042177">
    <property type="entry name" value="Cell/Rod_1"/>
</dbReference>
<dbReference type="PANTHER" id="PTHR34138:SF1">
    <property type="entry name" value="CELL SHAPE-DETERMINING PROTEIN MREC"/>
    <property type="match status" value="1"/>
</dbReference>
<evidence type="ECO:0000256" key="5">
    <source>
        <dbReference type="PIRNR" id="PIRNR038471"/>
    </source>
</evidence>
<evidence type="ECO:0000256" key="6">
    <source>
        <dbReference type="SAM" id="MobiDB-lite"/>
    </source>
</evidence>
<accession>A0A1I7IL74</accession>
<protein>
    <recommendedName>
        <fullName evidence="2 5">Cell shape-determining protein MreC</fullName>
    </recommendedName>
    <alternativeName>
        <fullName evidence="4 5">Cell shape protein MreC</fullName>
    </alternativeName>
</protein>
<dbReference type="InterPro" id="IPR055342">
    <property type="entry name" value="MreC_beta-barrel_core"/>
</dbReference>
<dbReference type="Proteomes" id="UP000183656">
    <property type="component" value="Unassembled WGS sequence"/>
</dbReference>
<keyword evidence="3 5" id="KW-0133">Cell shape</keyword>
<dbReference type="GO" id="GO:0005886">
    <property type="term" value="C:plasma membrane"/>
    <property type="evidence" value="ECO:0007669"/>
    <property type="project" value="TreeGrafter"/>
</dbReference>
<dbReference type="PIRSF" id="PIRSF038471">
    <property type="entry name" value="MreC"/>
    <property type="match status" value="1"/>
</dbReference>